<evidence type="ECO:0000256" key="3">
    <source>
        <dbReference type="ARBA" id="ARBA00022722"/>
    </source>
</evidence>
<dbReference type="Pfam" id="PF07927">
    <property type="entry name" value="HicA_toxin"/>
    <property type="match status" value="1"/>
</dbReference>
<keyword evidence="6" id="KW-0694">RNA-binding</keyword>
<dbReference type="PANTHER" id="PTHR34873:SF3">
    <property type="entry name" value="ADDICTION MODULE TOXIN, HICA FAMILY"/>
    <property type="match status" value="1"/>
</dbReference>
<comment type="similarity">
    <text evidence="1">Belongs to the HicA mRNA interferase family.</text>
</comment>
<evidence type="ECO:0000256" key="7">
    <source>
        <dbReference type="ARBA" id="ARBA00023016"/>
    </source>
</evidence>
<dbReference type="GO" id="GO:0004519">
    <property type="term" value="F:endonuclease activity"/>
    <property type="evidence" value="ECO:0007669"/>
    <property type="project" value="UniProtKB-KW"/>
</dbReference>
<dbReference type="AlphaFoldDB" id="A0A1G2KNV8"/>
<dbReference type="Proteomes" id="UP000177362">
    <property type="component" value="Unassembled WGS sequence"/>
</dbReference>
<reference evidence="8 9" key="1">
    <citation type="journal article" date="2016" name="Nat. Commun.">
        <title>Thousands of microbial genomes shed light on interconnected biogeochemical processes in an aquifer system.</title>
        <authorList>
            <person name="Anantharaman K."/>
            <person name="Brown C.T."/>
            <person name="Hug L.A."/>
            <person name="Sharon I."/>
            <person name="Castelle C.J."/>
            <person name="Probst A.J."/>
            <person name="Thomas B.C."/>
            <person name="Singh A."/>
            <person name="Wilkins M.J."/>
            <person name="Karaoz U."/>
            <person name="Brodie E.L."/>
            <person name="Williams K.H."/>
            <person name="Hubbard S.S."/>
            <person name="Banfield J.F."/>
        </authorList>
    </citation>
    <scope>NUCLEOTIDE SEQUENCE [LARGE SCALE GENOMIC DNA]</scope>
</reference>
<dbReference type="PANTHER" id="PTHR34873">
    <property type="entry name" value="SSR1766 PROTEIN"/>
    <property type="match status" value="1"/>
</dbReference>
<keyword evidence="3" id="KW-0540">Nuclease</keyword>
<dbReference type="EMBL" id="MHQJ01000026">
    <property type="protein sequence ID" value="OHA01085.1"/>
    <property type="molecule type" value="Genomic_DNA"/>
</dbReference>
<accession>A0A1G2KNV8</accession>
<evidence type="ECO:0000256" key="5">
    <source>
        <dbReference type="ARBA" id="ARBA00022801"/>
    </source>
</evidence>
<evidence type="ECO:0000256" key="6">
    <source>
        <dbReference type="ARBA" id="ARBA00022884"/>
    </source>
</evidence>
<evidence type="ECO:0000313" key="8">
    <source>
        <dbReference type="EMBL" id="OHA01085.1"/>
    </source>
</evidence>
<dbReference type="STRING" id="1802271.A3C11_01155"/>
<dbReference type="GO" id="GO:0016787">
    <property type="term" value="F:hydrolase activity"/>
    <property type="evidence" value="ECO:0007669"/>
    <property type="project" value="UniProtKB-KW"/>
</dbReference>
<keyword evidence="5" id="KW-0378">Hydrolase</keyword>
<comment type="caution">
    <text evidence="8">The sequence shown here is derived from an EMBL/GenBank/DDBJ whole genome shotgun (WGS) entry which is preliminary data.</text>
</comment>
<keyword evidence="7" id="KW-0346">Stress response</keyword>
<evidence type="ECO:0000313" key="9">
    <source>
        <dbReference type="Proteomes" id="UP000177362"/>
    </source>
</evidence>
<evidence type="ECO:0000256" key="4">
    <source>
        <dbReference type="ARBA" id="ARBA00022759"/>
    </source>
</evidence>
<proteinExistence type="inferred from homology"/>
<dbReference type="Gene3D" id="3.30.920.30">
    <property type="entry name" value="Hypothetical protein"/>
    <property type="match status" value="1"/>
</dbReference>
<dbReference type="GO" id="GO:0003729">
    <property type="term" value="F:mRNA binding"/>
    <property type="evidence" value="ECO:0007669"/>
    <property type="project" value="InterPro"/>
</dbReference>
<keyword evidence="2" id="KW-1277">Toxin-antitoxin system</keyword>
<organism evidence="8 9">
    <name type="scientific">Candidatus Sungbacteria bacterium RIFCSPHIGHO2_02_FULL_49_12</name>
    <dbReference type="NCBI Taxonomy" id="1802271"/>
    <lineage>
        <taxon>Bacteria</taxon>
        <taxon>Candidatus Sungiibacteriota</taxon>
    </lineage>
</organism>
<dbReference type="InterPro" id="IPR038570">
    <property type="entry name" value="HicA_sf"/>
</dbReference>
<name>A0A1G2KNV8_9BACT</name>
<keyword evidence="4" id="KW-0255">Endonuclease</keyword>
<dbReference type="InterPro" id="IPR012933">
    <property type="entry name" value="HicA_mRNA_interferase"/>
</dbReference>
<evidence type="ECO:0000256" key="1">
    <source>
        <dbReference type="ARBA" id="ARBA00006620"/>
    </source>
</evidence>
<protein>
    <recommendedName>
        <fullName evidence="10">Addiction module toxin, HicA family</fullName>
    </recommendedName>
</protein>
<evidence type="ECO:0000256" key="2">
    <source>
        <dbReference type="ARBA" id="ARBA00022649"/>
    </source>
</evidence>
<dbReference type="SUPFAM" id="SSF54786">
    <property type="entry name" value="YcfA/nrd intein domain"/>
    <property type="match status" value="1"/>
</dbReference>
<evidence type="ECO:0008006" key="10">
    <source>
        <dbReference type="Google" id="ProtNLM"/>
    </source>
</evidence>
<sequence>MVKIPSLSSRKIIRALKKVGFTEDRQKGGHLVLINPKTKSRTIVPIHAGRDIKMPLVRAIINDTKLSVEEFLKLL</sequence>
<gene>
    <name evidence="8" type="ORF">A3C11_01155</name>
</gene>